<dbReference type="EMBL" id="CP002397">
    <property type="protein sequence ID" value="ADU15234.1"/>
    <property type="molecule type" value="Genomic_DNA"/>
</dbReference>
<dbReference type="KEGG" id="aex:Astex_3606"/>
<protein>
    <recommendedName>
        <fullName evidence="3">Fe2OG dioxygenase domain-containing protein</fullName>
    </recommendedName>
</protein>
<keyword evidence="2" id="KW-1185">Reference proteome</keyword>
<dbReference type="Gene3D" id="2.60.120.620">
    <property type="entry name" value="q2cbj1_9rhob like domain"/>
    <property type="match status" value="1"/>
</dbReference>
<gene>
    <name evidence="1" type="ordered locus">Astex_3606</name>
</gene>
<evidence type="ECO:0000313" key="2">
    <source>
        <dbReference type="Proteomes" id="UP000001492"/>
    </source>
</evidence>
<sequence length="242" mass="26959">MINETSHGLNFASRPKATLVGAEKEPLIIIDDAFLDPDALVHYATTQARFGPGGAAYPGVRAAVPEGLNAALFYALQPLMQQVFGVTEEDEVSMASSYSVISFQPEHLSQARSLPHYDSTPDKNLAIVVYLCDETWGGTRFYRHRSTGFERVSTDRSEAYNLRLGQELLHGPPIRGYPDAAHPLFDVVYEVEARFNRLVLYRSRALHSAIIANANRHVENAFTGRLTLTSFIEARHQGPWSR</sequence>
<dbReference type="Pfam" id="PF20043">
    <property type="entry name" value="DUF6445"/>
    <property type="match status" value="1"/>
</dbReference>
<dbReference type="InterPro" id="IPR045617">
    <property type="entry name" value="DUF6445"/>
</dbReference>
<name>E8RV93_ASTEC</name>
<organism evidence="1 2">
    <name type="scientific">Asticcacaulis excentricus (strain ATCC 15261 / DSM 4724 / KCTC 12464 / NCIMB 9791 / VKM B-1370 / CB 48)</name>
    <dbReference type="NCBI Taxonomy" id="573065"/>
    <lineage>
        <taxon>Bacteria</taxon>
        <taxon>Pseudomonadati</taxon>
        <taxon>Pseudomonadota</taxon>
        <taxon>Alphaproteobacteria</taxon>
        <taxon>Caulobacterales</taxon>
        <taxon>Caulobacteraceae</taxon>
        <taxon>Asticcacaulis</taxon>
    </lineage>
</organism>
<proteinExistence type="predicted"/>
<dbReference type="RefSeq" id="WP_013481048.1">
    <property type="nucleotide sequence ID" value="NC_014818.1"/>
</dbReference>
<keyword evidence="1" id="KW-0614">Plasmid</keyword>
<dbReference type="Proteomes" id="UP000001492">
    <property type="component" value="Plasmid pASTEX01"/>
</dbReference>
<dbReference type="HOGENOM" id="CLU_100937_0_0_5"/>
<accession>E8RV93</accession>
<evidence type="ECO:0008006" key="3">
    <source>
        <dbReference type="Google" id="ProtNLM"/>
    </source>
</evidence>
<dbReference type="AlphaFoldDB" id="E8RV93"/>
<reference evidence="2" key="1">
    <citation type="submission" date="2010-12" db="EMBL/GenBank/DDBJ databases">
        <title>Complete sequence of plasmid 1 of Asticcacaulis excentricus CB 48.</title>
        <authorList>
            <consortium name="US DOE Joint Genome Institute"/>
            <person name="Lucas S."/>
            <person name="Copeland A."/>
            <person name="Lapidus A."/>
            <person name="Cheng J.-F."/>
            <person name="Bruce D."/>
            <person name="Goodwin L."/>
            <person name="Pitluck S."/>
            <person name="Teshima H."/>
            <person name="Davenport K."/>
            <person name="Detter J.C."/>
            <person name="Han C."/>
            <person name="Tapia R."/>
            <person name="Land M."/>
            <person name="Hauser L."/>
            <person name="Jeffries C."/>
            <person name="Kyrpides N."/>
            <person name="Ivanova N."/>
            <person name="Ovchinnikova G."/>
            <person name="Brun Y.V."/>
            <person name="Woyke T."/>
        </authorList>
    </citation>
    <scope>NUCLEOTIDE SEQUENCE [LARGE SCALE GENOMIC DNA]</scope>
    <source>
        <strain evidence="2">ATCC 15261 / DSM 4724 / KCTC 12464 / NCIMB 9791 / VKM B-1370 / CB 48</strain>
        <plasmid evidence="2">pASTEX01</plasmid>
    </source>
</reference>
<dbReference type="eggNOG" id="COG0665">
    <property type="taxonomic scope" value="Bacteria"/>
</dbReference>
<evidence type="ECO:0000313" key="1">
    <source>
        <dbReference type="EMBL" id="ADU15234.1"/>
    </source>
</evidence>
<geneLocation type="plasmid" evidence="1 2">
    <name>pASTEX01</name>
</geneLocation>
<dbReference type="OrthoDB" id="7630206at2"/>